<keyword evidence="1" id="KW-0812">Transmembrane</keyword>
<comment type="caution">
    <text evidence="2">The sequence shown here is derived from an EMBL/GenBank/DDBJ whole genome shotgun (WGS) entry which is preliminary data.</text>
</comment>
<name>A0ABR5VG42_MARGR</name>
<reference evidence="2 3" key="1">
    <citation type="submission" date="2016-02" db="EMBL/GenBank/DDBJ databases">
        <title>Genome sequence of Marichromatium gracile YL-28, a purple sulfur bacterium.</title>
        <authorList>
            <person name="Zhao C."/>
            <person name="Hong X."/>
            <person name="Chen S."/>
            <person name="Yang S."/>
        </authorList>
    </citation>
    <scope>NUCLEOTIDE SEQUENCE [LARGE SCALE GENOMIC DNA]</scope>
    <source>
        <strain evidence="2 3">YL28</strain>
    </source>
</reference>
<dbReference type="Proteomes" id="UP000075766">
    <property type="component" value="Unassembled WGS sequence"/>
</dbReference>
<feature type="transmembrane region" description="Helical" evidence="1">
    <location>
        <begin position="109"/>
        <end position="133"/>
    </location>
</feature>
<dbReference type="Pfam" id="PF12679">
    <property type="entry name" value="ABC2_membrane_2"/>
    <property type="match status" value="1"/>
</dbReference>
<protein>
    <submittedName>
        <fullName evidence="2">ABC transporter permease</fullName>
    </submittedName>
</protein>
<evidence type="ECO:0000313" key="3">
    <source>
        <dbReference type="Proteomes" id="UP000075766"/>
    </source>
</evidence>
<accession>A0ABR5VG42</accession>
<organism evidence="2 3">
    <name type="scientific">Marichromatium gracile</name>
    <name type="common">Chromatium gracile</name>
    <dbReference type="NCBI Taxonomy" id="1048"/>
    <lineage>
        <taxon>Bacteria</taxon>
        <taxon>Pseudomonadati</taxon>
        <taxon>Pseudomonadota</taxon>
        <taxon>Gammaproteobacteria</taxon>
        <taxon>Chromatiales</taxon>
        <taxon>Chromatiaceae</taxon>
        <taxon>Marichromatium</taxon>
    </lineage>
</organism>
<proteinExistence type="predicted"/>
<evidence type="ECO:0000256" key="1">
    <source>
        <dbReference type="SAM" id="Phobius"/>
    </source>
</evidence>
<feature type="transmembrane region" description="Helical" evidence="1">
    <location>
        <begin position="20"/>
        <end position="38"/>
    </location>
</feature>
<feature type="transmembrane region" description="Helical" evidence="1">
    <location>
        <begin position="208"/>
        <end position="235"/>
    </location>
</feature>
<keyword evidence="3" id="KW-1185">Reference proteome</keyword>
<gene>
    <name evidence="2" type="ORF">AY586_12535</name>
</gene>
<feature type="transmembrane region" description="Helical" evidence="1">
    <location>
        <begin position="171"/>
        <end position="188"/>
    </location>
</feature>
<dbReference type="EMBL" id="LSYU01000047">
    <property type="protein sequence ID" value="KXX64695.1"/>
    <property type="molecule type" value="Genomic_DNA"/>
</dbReference>
<evidence type="ECO:0000313" key="2">
    <source>
        <dbReference type="EMBL" id="KXX64695.1"/>
    </source>
</evidence>
<keyword evidence="1" id="KW-0472">Membrane</keyword>
<dbReference type="RefSeq" id="WP_062274856.1">
    <property type="nucleotide sequence ID" value="NZ_LSYU01000047.1"/>
</dbReference>
<sequence length="245" mass="26151">MIRTLFTRELLGGAVTPLPWVLLGGAQIVLAWIFLQVLEEVAGLDAATRQHSLTLELTLNLFGFTAVILMFAAPLMGARMLSAELRDGRFALLASAPVGSGEIVLGKYLGLWALLSPLCLLPALNLLLLVGAAPLDAGQIAAATLGLWLVAGLFAAVAIHASTLSTQPTSATLAAFAVLLLLSVIGRAEQFVDGSLSLFGWLTWNEHLFWFLLGAVRLSDLAYFALFSGVFLALAQRRLDNRRLA</sequence>
<feature type="transmembrane region" description="Helical" evidence="1">
    <location>
        <begin position="139"/>
        <end position="159"/>
    </location>
</feature>
<feature type="transmembrane region" description="Helical" evidence="1">
    <location>
        <begin position="58"/>
        <end position="76"/>
    </location>
</feature>
<keyword evidence="1" id="KW-1133">Transmembrane helix</keyword>